<keyword evidence="3" id="KW-1185">Reference proteome</keyword>
<proteinExistence type="predicted"/>
<feature type="region of interest" description="Disordered" evidence="1">
    <location>
        <begin position="139"/>
        <end position="167"/>
    </location>
</feature>
<dbReference type="AlphaFoldDB" id="A0A371CYG2"/>
<evidence type="ECO:0000313" key="3">
    <source>
        <dbReference type="Proteomes" id="UP000256964"/>
    </source>
</evidence>
<evidence type="ECO:0000313" key="2">
    <source>
        <dbReference type="EMBL" id="RDX45315.1"/>
    </source>
</evidence>
<dbReference type="EMBL" id="KZ857438">
    <property type="protein sequence ID" value="RDX45315.1"/>
    <property type="molecule type" value="Genomic_DNA"/>
</dbReference>
<accession>A0A371CYG2</accession>
<name>A0A371CYG2_9APHY</name>
<feature type="compositionally biased region" description="Low complexity" evidence="1">
    <location>
        <begin position="147"/>
        <end position="167"/>
    </location>
</feature>
<gene>
    <name evidence="2" type="ORF">OH76DRAFT_1003132</name>
</gene>
<evidence type="ECO:0000256" key="1">
    <source>
        <dbReference type="SAM" id="MobiDB-lite"/>
    </source>
</evidence>
<dbReference type="Proteomes" id="UP000256964">
    <property type="component" value="Unassembled WGS sequence"/>
</dbReference>
<organism evidence="2 3">
    <name type="scientific">Lentinus brumalis</name>
    <dbReference type="NCBI Taxonomy" id="2498619"/>
    <lineage>
        <taxon>Eukaryota</taxon>
        <taxon>Fungi</taxon>
        <taxon>Dikarya</taxon>
        <taxon>Basidiomycota</taxon>
        <taxon>Agaricomycotina</taxon>
        <taxon>Agaricomycetes</taxon>
        <taxon>Polyporales</taxon>
        <taxon>Polyporaceae</taxon>
        <taxon>Lentinus</taxon>
    </lineage>
</organism>
<feature type="region of interest" description="Disordered" evidence="1">
    <location>
        <begin position="1"/>
        <end position="71"/>
    </location>
</feature>
<reference evidence="2 3" key="1">
    <citation type="journal article" date="2018" name="Biotechnol. Biofuels">
        <title>Integrative visual omics of the white-rot fungus Polyporus brumalis exposes the biotechnological potential of its oxidative enzymes for delignifying raw plant biomass.</title>
        <authorList>
            <person name="Miyauchi S."/>
            <person name="Rancon A."/>
            <person name="Drula E."/>
            <person name="Hage H."/>
            <person name="Chaduli D."/>
            <person name="Favel A."/>
            <person name="Grisel S."/>
            <person name="Henrissat B."/>
            <person name="Herpoel-Gimbert I."/>
            <person name="Ruiz-Duenas F.J."/>
            <person name="Chevret D."/>
            <person name="Hainaut M."/>
            <person name="Lin J."/>
            <person name="Wang M."/>
            <person name="Pangilinan J."/>
            <person name="Lipzen A."/>
            <person name="Lesage-Meessen L."/>
            <person name="Navarro D."/>
            <person name="Riley R."/>
            <person name="Grigoriev I.V."/>
            <person name="Zhou S."/>
            <person name="Raouche S."/>
            <person name="Rosso M.N."/>
        </authorList>
    </citation>
    <scope>NUCLEOTIDE SEQUENCE [LARGE SCALE GENOMIC DNA]</scope>
    <source>
        <strain evidence="2 3">BRFM 1820</strain>
    </source>
</reference>
<sequence length="167" mass="17902">MHAPSDRPSRPVHPFAASSLQSSRPVDSRPPHTASTYGHRRPPAETASVSSGSSHPPVQSSVAGTDHQGRVVPCSIPRIRCKEQAVSIPFVRDQTETYFDVPPNIPAGSHSMHGLNREIGCPPVRPSASVVRRRATGILQVPSVRTRSLGSPSSSWPSRSPGGRVQR</sequence>
<protein>
    <submittedName>
        <fullName evidence="2">Uncharacterized protein</fullName>
    </submittedName>
</protein>
<feature type="compositionally biased region" description="Low complexity" evidence="1">
    <location>
        <begin position="48"/>
        <end position="62"/>
    </location>
</feature>